<feature type="compositionally biased region" description="Acidic residues" evidence="1">
    <location>
        <begin position="288"/>
        <end position="315"/>
    </location>
</feature>
<protein>
    <submittedName>
        <fullName evidence="3">Uncharacterized protein</fullName>
    </submittedName>
</protein>
<gene>
    <name evidence="3" type="ORF">BLNAU_23389</name>
</gene>
<feature type="chain" id="PRO_5045714173" evidence="2">
    <location>
        <begin position="16"/>
        <end position="1823"/>
    </location>
</feature>
<feature type="signal peptide" evidence="2">
    <location>
        <begin position="1"/>
        <end position="15"/>
    </location>
</feature>
<keyword evidence="2" id="KW-0732">Signal</keyword>
<proteinExistence type="predicted"/>
<dbReference type="Proteomes" id="UP001281761">
    <property type="component" value="Unassembled WGS sequence"/>
</dbReference>
<feature type="compositionally biased region" description="Low complexity" evidence="1">
    <location>
        <begin position="1651"/>
        <end position="1660"/>
    </location>
</feature>
<feature type="region of interest" description="Disordered" evidence="1">
    <location>
        <begin position="912"/>
        <end position="933"/>
    </location>
</feature>
<comment type="caution">
    <text evidence="3">The sequence shown here is derived from an EMBL/GenBank/DDBJ whole genome shotgun (WGS) entry which is preliminary data.</text>
</comment>
<evidence type="ECO:0000256" key="1">
    <source>
        <dbReference type="SAM" id="MobiDB-lite"/>
    </source>
</evidence>
<feature type="compositionally biased region" description="Acidic residues" evidence="1">
    <location>
        <begin position="323"/>
        <end position="343"/>
    </location>
</feature>
<name>A0ABQ9WQD8_9EUKA</name>
<feature type="region of interest" description="Disordered" evidence="1">
    <location>
        <begin position="991"/>
        <end position="1016"/>
    </location>
</feature>
<feature type="compositionally biased region" description="Basic residues" evidence="1">
    <location>
        <begin position="914"/>
        <end position="923"/>
    </location>
</feature>
<sequence length="1823" mass="200155">MWMSFRAFWTSCANTVFLSLFHIHSHLFHRSQRILSTIPCKCGKQYILDKPQSNETSFLCLSRTYCTRMNAVWSISQLWTKPPSIPSVDQLSILLLAISPVLRDCHVTCGDISSHPSIIIQTHSIAHQVFSVLTSNRLEPMQSKTVCCAVFLLFSRCTEPTQASEYELLFKTQTGLETEDMDTLCNASLNQSFLQLPCFTAISFGNDDLTFVGCALRILEHHQQISKSTVLNEQEGEAKEFENIDSSMMLCTFELNLLFVCTLLSLPSSTFDTISLTHPTEEVSNKEDVDENNTIQEEEGRDEDEEEIETEEKDEKEEKEKAEENEEKEEEAENEDEDDEEEVAYDWTRKEEEKGNPFRNLLVDSLSLPLGFTFWEALGNVNTPDFSLQIESSAMLLSHPTLLPLLPLVKYKLGVFTWSFEDYGGFRKNITPSMLVSFVRGMCHEGTAISDELATALADIMHRVFFGPWFSNAEQEHRPQNRQLLPTATHFVKELYETKDDSQRRRNVVCLWALGTCSDGRQFEGTGVSIALAEILSSGVDDRLALFILRFFASAFNLSNIAWSERTSTVFLAAVPPIIKYAQHVDFPLLSKLAWDAIHMLITNYDPGSSKEKADDVVNALFNDVVRMLPRTIELFADSLRTCSGDTEDNEKKAVLIALAAGVMMLGRRTHSPIFTPLLLSLFPLLVDLPDELVQGNFTRNIYLHSCGYNNNAFSVDIHMPTPPFIQTTTTSLAPDAHVHALAHARLHRVLFGESRLYSEVDVVGGIFDEIDRDSHRSVLLHMLSLIPSTLFERGETQNEGIRLDRGLAQNVAMFFYDLIEESTLSNFPLLQLAARLSLEFLRHHVAPFVKESSSWRVLLPILTSADVPPTAFPASLTSADPQSVLPALALVAAPMLESNPNVDLTFTDMQRRTHERRTRRPRLVPSCPNRAPSELTNTVDEWTRLLVEEGVEDVAVFLTGLDMDRVGQVMGMNHVQDQYFVFPPEPVNQVLQDADGDNDDNDDDSDPLNYDLSGLPKSQTQVVEGRFPSGSLIDVANSTTTLSHFWFNPTISRSLRVQALSFCSLDKSIVTFSSSSLSNMVVSEDGPLFVSTEVSNVTLLNMNIANISTSSSLFRRSISERPGNVSIVGTCMKDSQNVLTGGLVPGMSLFSSYFVANTSITGCLTNADSTTENNPSMSHQALTASHTFINCTWTATTSTAHGGAINADNKGSLSVSSCTFLKCNCTTQAYVSGGAVFFEGSLTHSFFLNTSVFDQCYSVSRAGAAALRHMGKMSISLSNCSHSRADNSIPTFHIIGAPESSILSNLRFEHASTVSWGNSGAIDFDTIYSDIMHSNILFNSNSAGQGGAVVYSETSGTPVINWFSCIFFNNKATRVKPISDDPTTTCVAGNDLYFYCERKDWNDTLARSGAFTNCFSTSEQPRVVINTNSVGTHHTIYYPTNDTLLSVIFPTPSLIVSVRTEASDEDGCGINYLVPCRTLGYVGVNHLSSSTGEVLVEAGLFTETTGFTLSSKSVTITSFGNENPTVCGEARGNRTSHHQSCSFFGGESGDEIDSDLISTSTGPLSVTNTRFSSLKVGTGALLRWDTAGSVSLTDLFFLNLETTQPAPFTISTAASLSLAGLYFEKCVGSSFSDLLVDPTVLPQISGIPSSFSTSASPRASQKDGQELTQKPSYQIPVDGGVGLDEPFCWIPTKKCRSVGRLVDRLGSNFEGEILVTVGESIETGIALVQTQSLGVTGASHTDSIIQLKTSTNSLLLVPSTSTLSLLSLTLTLPSSQTSSPVISSSGTLSITSVTFALSSQHTDLSTSIISRVYSCLTLYTRT</sequence>
<dbReference type="EMBL" id="JARBJD010000473">
    <property type="protein sequence ID" value="KAK2941705.1"/>
    <property type="molecule type" value="Genomic_DNA"/>
</dbReference>
<evidence type="ECO:0000313" key="4">
    <source>
        <dbReference type="Proteomes" id="UP001281761"/>
    </source>
</evidence>
<feature type="region of interest" description="Disordered" evidence="1">
    <location>
        <begin position="281"/>
        <end position="343"/>
    </location>
</feature>
<feature type="compositionally biased region" description="Acidic residues" evidence="1">
    <location>
        <begin position="995"/>
        <end position="1007"/>
    </location>
</feature>
<feature type="region of interest" description="Disordered" evidence="1">
    <location>
        <begin position="1651"/>
        <end position="1672"/>
    </location>
</feature>
<evidence type="ECO:0000256" key="2">
    <source>
        <dbReference type="SAM" id="SignalP"/>
    </source>
</evidence>
<organism evidence="3 4">
    <name type="scientific">Blattamonas nauphoetae</name>
    <dbReference type="NCBI Taxonomy" id="2049346"/>
    <lineage>
        <taxon>Eukaryota</taxon>
        <taxon>Metamonada</taxon>
        <taxon>Preaxostyla</taxon>
        <taxon>Oxymonadida</taxon>
        <taxon>Blattamonas</taxon>
    </lineage>
</organism>
<reference evidence="3 4" key="1">
    <citation type="journal article" date="2022" name="bioRxiv">
        <title>Genomics of Preaxostyla Flagellates Illuminates Evolutionary Transitions and the Path Towards Mitochondrial Loss.</title>
        <authorList>
            <person name="Novak L.V.F."/>
            <person name="Treitli S.C."/>
            <person name="Pyrih J."/>
            <person name="Halakuc P."/>
            <person name="Pipaliya S.V."/>
            <person name="Vacek V."/>
            <person name="Brzon O."/>
            <person name="Soukal P."/>
            <person name="Eme L."/>
            <person name="Dacks J.B."/>
            <person name="Karnkowska A."/>
            <person name="Elias M."/>
            <person name="Hampl V."/>
        </authorList>
    </citation>
    <scope>NUCLEOTIDE SEQUENCE [LARGE SCALE GENOMIC DNA]</scope>
    <source>
        <strain evidence="3">NAU3</strain>
        <tissue evidence="3">Gut</tissue>
    </source>
</reference>
<evidence type="ECO:0000313" key="3">
    <source>
        <dbReference type="EMBL" id="KAK2941705.1"/>
    </source>
</evidence>
<accession>A0ABQ9WQD8</accession>
<keyword evidence="4" id="KW-1185">Reference proteome</keyword>